<protein>
    <submittedName>
        <fullName evidence="2">Uncharacterized protein</fullName>
    </submittedName>
</protein>
<keyword evidence="3" id="KW-1185">Reference proteome</keyword>
<evidence type="ECO:0000313" key="2">
    <source>
        <dbReference type="EMBL" id="CAE7412210.1"/>
    </source>
</evidence>
<feature type="signal peptide" evidence="1">
    <location>
        <begin position="1"/>
        <end position="24"/>
    </location>
</feature>
<keyword evidence="1" id="KW-0732">Signal</keyword>
<accession>A0A812R0K8</accession>
<evidence type="ECO:0000256" key="1">
    <source>
        <dbReference type="SAM" id="SignalP"/>
    </source>
</evidence>
<dbReference type="OrthoDB" id="431012at2759"/>
<reference evidence="2" key="1">
    <citation type="submission" date="2021-02" db="EMBL/GenBank/DDBJ databases">
        <authorList>
            <person name="Dougan E. K."/>
            <person name="Rhodes N."/>
            <person name="Thang M."/>
            <person name="Chan C."/>
        </authorList>
    </citation>
    <scope>NUCLEOTIDE SEQUENCE</scope>
</reference>
<gene>
    <name evidence="2" type="ORF">SNAT2548_LOCUS22418</name>
</gene>
<sequence>MASEGCMGNMLWVTLDIFLQICNTLMLSGMVGPKQWNRPMDAFRQLADLSGFGFASKRIAFPGCINEKATKCVVSFPGKYSELWDEAVSTVKAQDVNAVNAGAEAWSLACVFLTDAASGLGRHAENPHTPGKCWCHSIYGQIPPEAYLNIVEVRPDEIDTPACRQMLAFKRSDSDAMGQLFVIKSDQSDMEWQQQLAEAMQKAQQLCIEKDGRAPWGCQWFEEWNRNVDLAAKLEQELHVFYFEDRIGQGKLPWEQLCDEEAKETARQNSGLGASQTAEVAYLEKIGLRFVEHDIREFKAFMAKEA</sequence>
<comment type="caution">
    <text evidence="2">The sequence shown here is derived from an EMBL/GenBank/DDBJ whole genome shotgun (WGS) entry which is preliminary data.</text>
</comment>
<dbReference type="AlphaFoldDB" id="A0A812R0K8"/>
<feature type="chain" id="PRO_5032844765" evidence="1">
    <location>
        <begin position="25"/>
        <end position="306"/>
    </location>
</feature>
<proteinExistence type="predicted"/>
<organism evidence="2 3">
    <name type="scientific">Symbiodinium natans</name>
    <dbReference type="NCBI Taxonomy" id="878477"/>
    <lineage>
        <taxon>Eukaryota</taxon>
        <taxon>Sar</taxon>
        <taxon>Alveolata</taxon>
        <taxon>Dinophyceae</taxon>
        <taxon>Suessiales</taxon>
        <taxon>Symbiodiniaceae</taxon>
        <taxon>Symbiodinium</taxon>
    </lineage>
</organism>
<dbReference type="Proteomes" id="UP000604046">
    <property type="component" value="Unassembled WGS sequence"/>
</dbReference>
<evidence type="ECO:0000313" key="3">
    <source>
        <dbReference type="Proteomes" id="UP000604046"/>
    </source>
</evidence>
<name>A0A812R0K8_9DINO</name>
<dbReference type="EMBL" id="CAJNDS010002288">
    <property type="protein sequence ID" value="CAE7412210.1"/>
    <property type="molecule type" value="Genomic_DNA"/>
</dbReference>